<dbReference type="SMART" id="SM00278">
    <property type="entry name" value="HhH1"/>
    <property type="match status" value="5"/>
</dbReference>
<feature type="domain" description="Helix-hairpin-helix DNA-binding motif class 1" evidence="1">
    <location>
        <begin position="180"/>
        <end position="199"/>
    </location>
</feature>
<dbReference type="EMBL" id="LHXJ01000070">
    <property type="protein sequence ID" value="KXA89630.1"/>
    <property type="molecule type" value="Genomic_DNA"/>
</dbReference>
<gene>
    <name evidence="2" type="ORF">AKJ57_05075</name>
</gene>
<dbReference type="Pfam" id="PF14520">
    <property type="entry name" value="HHH_5"/>
    <property type="match status" value="3"/>
</dbReference>
<proteinExistence type="predicted"/>
<dbReference type="InterPro" id="IPR010995">
    <property type="entry name" value="DNA_repair_Rad51/TF_NusA_a-hlx"/>
</dbReference>
<name>A0A133U613_9EURY</name>
<dbReference type="SUPFAM" id="SSF47794">
    <property type="entry name" value="Rad51 N-terminal domain-like"/>
    <property type="match status" value="3"/>
</dbReference>
<feature type="domain" description="Helix-hairpin-helix DNA-binding motif class 1" evidence="1">
    <location>
        <begin position="206"/>
        <end position="225"/>
    </location>
</feature>
<dbReference type="PANTHER" id="PTHR30562:SF1">
    <property type="entry name" value="UVRABC SYSTEM PROTEIN C"/>
    <property type="match status" value="1"/>
</dbReference>
<dbReference type="PANTHER" id="PTHR30562">
    <property type="entry name" value="UVRC/OXIDOREDUCTASE"/>
    <property type="match status" value="1"/>
</dbReference>
<dbReference type="InterPro" id="IPR050066">
    <property type="entry name" value="UvrABC_protein_C"/>
</dbReference>
<protein>
    <recommendedName>
        <fullName evidence="1">Helix-hairpin-helix DNA-binding motif class 1 domain-containing protein</fullName>
    </recommendedName>
</protein>
<evidence type="ECO:0000259" key="1">
    <source>
        <dbReference type="SMART" id="SM00278"/>
    </source>
</evidence>
<evidence type="ECO:0000313" key="2">
    <source>
        <dbReference type="EMBL" id="KXA89630.1"/>
    </source>
</evidence>
<dbReference type="GO" id="GO:0000166">
    <property type="term" value="F:nucleotide binding"/>
    <property type="evidence" value="ECO:0007669"/>
    <property type="project" value="InterPro"/>
</dbReference>
<organism evidence="2 3">
    <name type="scientific">candidate division MSBL1 archaeon SCGC-AAA259A05</name>
    <dbReference type="NCBI Taxonomy" id="1698259"/>
    <lineage>
        <taxon>Archaea</taxon>
        <taxon>Methanobacteriati</taxon>
        <taxon>Methanobacteriota</taxon>
        <taxon>candidate division MSBL1</taxon>
    </lineage>
</organism>
<evidence type="ECO:0000313" key="3">
    <source>
        <dbReference type="Proteomes" id="UP000070163"/>
    </source>
</evidence>
<dbReference type="InterPro" id="IPR003583">
    <property type="entry name" value="Hlx-hairpin-Hlx_DNA-bd_motif"/>
</dbReference>
<dbReference type="AlphaFoldDB" id="A0A133U613"/>
<feature type="domain" description="Helix-hairpin-helix DNA-binding motif class 1" evidence="1">
    <location>
        <begin position="147"/>
        <end position="166"/>
    </location>
</feature>
<sequence length="341" mass="37685">MAMKEFVKAIRENKPDEAKELIEKITATMGELEEISELEPRGAEELKLRGYDTIEKLAGASLDKLEKIPILRKGRAFDVLKASQKIVKRKLRTLSGVGADRAKELLDFGYTSIEDLAKASESDLTGVPKIGIKSTKKIVKSAQEKQKTIEDIPGVGQERAEKIRSRGFDSLESLAKAPVSGLEEIPGIGSKSAKKIRKSAEEMVEKTIEDLPNIGPDRAKEIRSHGYGSIADLAGASLEELVKVPCLEKGKAKEVLDSGKELQGSIQGYRRAMEGTVSALDSERDLTLIRKIADGEFTEEKLEEIQKEMKTKATQDFRPSDERGFSEAWVDILEVILKEET</sequence>
<keyword evidence="3" id="KW-1185">Reference proteome</keyword>
<dbReference type="GO" id="GO:0003677">
    <property type="term" value="F:DNA binding"/>
    <property type="evidence" value="ECO:0007669"/>
    <property type="project" value="InterPro"/>
</dbReference>
<accession>A0A133U613</accession>
<feature type="domain" description="Helix-hairpin-helix DNA-binding motif class 1" evidence="1">
    <location>
        <begin position="122"/>
        <end position="141"/>
    </location>
</feature>
<dbReference type="GO" id="GO:0009380">
    <property type="term" value="C:excinuclease repair complex"/>
    <property type="evidence" value="ECO:0007669"/>
    <property type="project" value="TreeGrafter"/>
</dbReference>
<comment type="caution">
    <text evidence="2">The sequence shown here is derived from an EMBL/GenBank/DDBJ whole genome shotgun (WGS) entry which is preliminary data.</text>
</comment>
<dbReference type="GO" id="GO:0006281">
    <property type="term" value="P:DNA repair"/>
    <property type="evidence" value="ECO:0007669"/>
    <property type="project" value="InterPro"/>
</dbReference>
<reference evidence="2 3" key="1">
    <citation type="journal article" date="2016" name="Sci. Rep.">
        <title>Metabolic traits of an uncultured archaeal lineage -MSBL1- from brine pools of the Red Sea.</title>
        <authorList>
            <person name="Mwirichia R."/>
            <person name="Alam I."/>
            <person name="Rashid M."/>
            <person name="Vinu M."/>
            <person name="Ba-Alawi W."/>
            <person name="Anthony Kamau A."/>
            <person name="Kamanda Ngugi D."/>
            <person name="Goker M."/>
            <person name="Klenk H.P."/>
            <person name="Bajic V."/>
            <person name="Stingl U."/>
        </authorList>
    </citation>
    <scope>NUCLEOTIDE SEQUENCE [LARGE SCALE GENOMIC DNA]</scope>
    <source>
        <strain evidence="2">SCGC-AAA259A05</strain>
    </source>
</reference>
<feature type="domain" description="Helix-hairpin-helix DNA-binding motif class 1" evidence="1">
    <location>
        <begin position="89"/>
        <end position="108"/>
    </location>
</feature>
<dbReference type="Proteomes" id="UP000070163">
    <property type="component" value="Unassembled WGS sequence"/>
</dbReference>
<dbReference type="Gene3D" id="1.10.150.20">
    <property type="entry name" value="5' to 3' exonuclease, C-terminal subdomain"/>
    <property type="match status" value="4"/>
</dbReference>